<dbReference type="Proteomes" id="UP000266723">
    <property type="component" value="Unassembled WGS sequence"/>
</dbReference>
<comment type="caution">
    <text evidence="1">The sequence shown here is derived from an EMBL/GenBank/DDBJ whole genome shotgun (WGS) entry which is preliminary data.</text>
</comment>
<organism evidence="1 2">
    <name type="scientific">Brassica cretica</name>
    <name type="common">Mustard</name>
    <dbReference type="NCBI Taxonomy" id="69181"/>
    <lineage>
        <taxon>Eukaryota</taxon>
        <taxon>Viridiplantae</taxon>
        <taxon>Streptophyta</taxon>
        <taxon>Embryophyta</taxon>
        <taxon>Tracheophyta</taxon>
        <taxon>Spermatophyta</taxon>
        <taxon>Magnoliopsida</taxon>
        <taxon>eudicotyledons</taxon>
        <taxon>Gunneridae</taxon>
        <taxon>Pentapetalae</taxon>
        <taxon>rosids</taxon>
        <taxon>malvids</taxon>
        <taxon>Brassicales</taxon>
        <taxon>Brassicaceae</taxon>
        <taxon>Brassiceae</taxon>
        <taxon>Brassica</taxon>
    </lineage>
</organism>
<name>A0ABQ7A8L9_BRACR</name>
<evidence type="ECO:0000313" key="2">
    <source>
        <dbReference type="Proteomes" id="UP000266723"/>
    </source>
</evidence>
<reference evidence="1 2" key="1">
    <citation type="journal article" date="2020" name="BMC Genomics">
        <title>Intraspecific diversification of the crop wild relative Brassica cretica Lam. using demographic model selection.</title>
        <authorList>
            <person name="Kioukis A."/>
            <person name="Michalopoulou V.A."/>
            <person name="Briers L."/>
            <person name="Pirintsos S."/>
            <person name="Studholme D.J."/>
            <person name="Pavlidis P."/>
            <person name="Sarris P.F."/>
        </authorList>
    </citation>
    <scope>NUCLEOTIDE SEQUENCE [LARGE SCALE GENOMIC DNA]</scope>
    <source>
        <strain evidence="2">cv. PFS-1207/04</strain>
    </source>
</reference>
<keyword evidence="2" id="KW-1185">Reference proteome</keyword>
<protein>
    <submittedName>
        <fullName evidence="1">Uncharacterized protein</fullName>
    </submittedName>
</protein>
<sequence length="438" mass="50035">MNVRSSKCKGIHLGDIEFSVDDSIFPGWDPDLAYGDGSGSSEVPITDFDEFFAGLPSSFDPLSSADELGRSKVVAEGSRIINREGHGLSLQGRESGKGPCTYAKRNLERDSKLAKDHDKAVRRAERRGRREIVEVMRNRASQFKTEYGNLKEAYSLVGDFCKCRGSVGTLRKTQMDDFVFKDEMETMEGGMNDHAHAEALISPIDGRIQGFWDPIPVSPDTEEVTTEVAGDDEEVDCPEDAFRASMSGDFNFNLARPRFTFGFKVYAVTSRLSIFLLRFQPDSYRFKVRDRDQCAGFRARPRFTFGFKVYAVTSRLSIFLLRFQPDSYRFKVRDRTMIRVRSFKTADVFVGANRQAGCKYSLKIYGRVWTVVRIVLILTFATSRYYFEDYTYVLSSERVDVFVRVFLFRLSDSVDFGIRLSFDVRGVCFSRRCRVVFL</sequence>
<evidence type="ECO:0000313" key="1">
    <source>
        <dbReference type="EMBL" id="KAF3493951.1"/>
    </source>
</evidence>
<accession>A0ABQ7A8L9</accession>
<gene>
    <name evidence="1" type="ORF">DY000_02052505</name>
</gene>
<dbReference type="EMBL" id="QGKV02002055">
    <property type="protein sequence ID" value="KAF3493951.1"/>
    <property type="molecule type" value="Genomic_DNA"/>
</dbReference>
<proteinExistence type="predicted"/>